<accession>A2DBA5</accession>
<feature type="domain" description="DUF3447" evidence="2">
    <location>
        <begin position="136"/>
        <end position="214"/>
    </location>
</feature>
<dbReference type="Gene3D" id="1.25.40.20">
    <property type="entry name" value="Ankyrin repeat-containing domain"/>
    <property type="match status" value="1"/>
</dbReference>
<proteinExistence type="predicted"/>
<dbReference type="VEuPathDB" id="TrichDB:TVAG_379140"/>
<dbReference type="InterPro" id="IPR002110">
    <property type="entry name" value="Ankyrin_rpt"/>
</dbReference>
<organism evidence="3 4">
    <name type="scientific">Trichomonas vaginalis (strain ATCC PRA-98 / G3)</name>
    <dbReference type="NCBI Taxonomy" id="412133"/>
    <lineage>
        <taxon>Eukaryota</taxon>
        <taxon>Metamonada</taxon>
        <taxon>Parabasalia</taxon>
        <taxon>Trichomonadida</taxon>
        <taxon>Trichomonadidae</taxon>
        <taxon>Trichomonas</taxon>
    </lineage>
</organism>
<dbReference type="PROSITE" id="PS50088">
    <property type="entry name" value="ANK_REPEAT"/>
    <property type="match status" value="3"/>
</dbReference>
<dbReference type="STRING" id="5722.A2DBA5"/>
<evidence type="ECO:0000259" key="2">
    <source>
        <dbReference type="Pfam" id="PF11929"/>
    </source>
</evidence>
<dbReference type="PANTHER" id="PTHR24182:SF13">
    <property type="entry name" value="LD18443P"/>
    <property type="match status" value="1"/>
</dbReference>
<dbReference type="SMR" id="A2DBA5"/>
<dbReference type="Proteomes" id="UP000001542">
    <property type="component" value="Unassembled WGS sequence"/>
</dbReference>
<dbReference type="Pfam" id="PF12796">
    <property type="entry name" value="Ank_2"/>
    <property type="match status" value="1"/>
</dbReference>
<reference evidence="3" key="1">
    <citation type="submission" date="2006-10" db="EMBL/GenBank/DDBJ databases">
        <authorList>
            <person name="Amadeo P."/>
            <person name="Zhao Q."/>
            <person name="Wortman J."/>
            <person name="Fraser-Liggett C."/>
            <person name="Carlton J."/>
        </authorList>
    </citation>
    <scope>NUCLEOTIDE SEQUENCE</scope>
    <source>
        <strain evidence="3">G3</strain>
    </source>
</reference>
<dbReference type="InterPro" id="IPR020683">
    <property type="entry name" value="DUF3447"/>
</dbReference>
<dbReference type="PROSITE" id="PS50297">
    <property type="entry name" value="ANK_REP_REGION"/>
    <property type="match status" value="2"/>
</dbReference>
<evidence type="ECO:0000256" key="1">
    <source>
        <dbReference type="PROSITE-ProRule" id="PRU00023"/>
    </source>
</evidence>
<gene>
    <name evidence="3" type="ORF">TVAG_379140</name>
</gene>
<dbReference type="InterPro" id="IPR036770">
    <property type="entry name" value="Ankyrin_rpt-contain_sf"/>
</dbReference>
<feature type="repeat" description="ANK" evidence="1">
    <location>
        <begin position="354"/>
        <end position="386"/>
    </location>
</feature>
<dbReference type="SUPFAM" id="SSF48403">
    <property type="entry name" value="Ankyrin repeat"/>
    <property type="match status" value="1"/>
</dbReference>
<feature type="repeat" description="ANK" evidence="1">
    <location>
        <begin position="286"/>
        <end position="320"/>
    </location>
</feature>
<dbReference type="OrthoDB" id="71307at2759"/>
<dbReference type="VEuPathDB" id="TrichDB:TVAGG3_0508670"/>
<keyword evidence="1" id="KW-0040">ANK repeat</keyword>
<dbReference type="PRINTS" id="PR01415">
    <property type="entry name" value="ANKYRIN"/>
</dbReference>
<dbReference type="PANTHER" id="PTHR24182">
    <property type="entry name" value="ANKYRIN REPEAT AND SOCS BOX CONTAINING 4"/>
    <property type="match status" value="1"/>
</dbReference>
<reference evidence="3" key="2">
    <citation type="journal article" date="2007" name="Science">
        <title>Draft genome sequence of the sexually transmitted pathogen Trichomonas vaginalis.</title>
        <authorList>
            <person name="Carlton J.M."/>
            <person name="Hirt R.P."/>
            <person name="Silva J.C."/>
            <person name="Delcher A.L."/>
            <person name="Schatz M."/>
            <person name="Zhao Q."/>
            <person name="Wortman J.R."/>
            <person name="Bidwell S.L."/>
            <person name="Alsmark U.C.M."/>
            <person name="Besteiro S."/>
            <person name="Sicheritz-Ponten T."/>
            <person name="Noel C.J."/>
            <person name="Dacks J.B."/>
            <person name="Foster P.G."/>
            <person name="Simillion C."/>
            <person name="Van de Peer Y."/>
            <person name="Miranda-Saavedra D."/>
            <person name="Barton G.J."/>
            <person name="Westrop G.D."/>
            <person name="Mueller S."/>
            <person name="Dessi D."/>
            <person name="Fiori P.L."/>
            <person name="Ren Q."/>
            <person name="Paulsen I."/>
            <person name="Zhang H."/>
            <person name="Bastida-Corcuera F.D."/>
            <person name="Simoes-Barbosa A."/>
            <person name="Brown M.T."/>
            <person name="Hayes R.D."/>
            <person name="Mukherjee M."/>
            <person name="Okumura C.Y."/>
            <person name="Schneider R."/>
            <person name="Smith A.J."/>
            <person name="Vanacova S."/>
            <person name="Villalvazo M."/>
            <person name="Haas B.J."/>
            <person name="Pertea M."/>
            <person name="Feldblyum T.V."/>
            <person name="Utterback T.R."/>
            <person name="Shu C.L."/>
            <person name="Osoegawa K."/>
            <person name="de Jong P.J."/>
            <person name="Hrdy I."/>
            <person name="Horvathova L."/>
            <person name="Zubacova Z."/>
            <person name="Dolezal P."/>
            <person name="Malik S.B."/>
            <person name="Logsdon J.M. Jr."/>
            <person name="Henze K."/>
            <person name="Gupta A."/>
            <person name="Wang C.C."/>
            <person name="Dunne R.L."/>
            <person name="Upcroft J.A."/>
            <person name="Upcroft P."/>
            <person name="White O."/>
            <person name="Salzberg S.L."/>
            <person name="Tang P."/>
            <person name="Chiu C.-H."/>
            <person name="Lee Y.-S."/>
            <person name="Embley T.M."/>
            <person name="Coombs G.H."/>
            <person name="Mottram J.C."/>
            <person name="Tachezy J."/>
            <person name="Fraser-Liggett C.M."/>
            <person name="Johnson P.J."/>
        </authorList>
    </citation>
    <scope>NUCLEOTIDE SEQUENCE [LARGE SCALE GENOMIC DNA]</scope>
    <source>
        <strain evidence="3">G3</strain>
    </source>
</reference>
<evidence type="ECO:0000313" key="4">
    <source>
        <dbReference type="Proteomes" id="UP000001542"/>
    </source>
</evidence>
<feature type="repeat" description="ANK" evidence="1">
    <location>
        <begin position="321"/>
        <end position="353"/>
    </location>
</feature>
<dbReference type="SMART" id="SM00248">
    <property type="entry name" value="ANK"/>
    <property type="match status" value="5"/>
</dbReference>
<dbReference type="RefSeq" id="XP_001583421.1">
    <property type="nucleotide sequence ID" value="XM_001583371.1"/>
</dbReference>
<name>A2DBA5_TRIV3</name>
<dbReference type="EMBL" id="DS113184">
    <property type="protein sequence ID" value="EAY22435.1"/>
    <property type="molecule type" value="Genomic_DNA"/>
</dbReference>
<protein>
    <recommendedName>
        <fullName evidence="2">DUF3447 domain-containing protein</fullName>
    </recommendedName>
</protein>
<dbReference type="Pfam" id="PF11929">
    <property type="entry name" value="DUF3447"/>
    <property type="match status" value="1"/>
</dbReference>
<dbReference type="eggNOG" id="KOG4412">
    <property type="taxonomic scope" value="Eukaryota"/>
</dbReference>
<dbReference type="AlphaFoldDB" id="A2DBA5"/>
<dbReference type="KEGG" id="tva:5467990"/>
<keyword evidence="4" id="KW-1185">Reference proteome</keyword>
<sequence>MHTFDLIACILQAMKFNYRATELYSKLLNQIFSSHSITKLRYDCLNTFYNSKIIEFEKNSNKVYQIVFHSEFFPKENELEYIIMYDQIDKFRDYISQKSIDKIKIDIHNLWELSPIEAAAYFGSVNIFTFLLSLGNKITKRCSDFSFIGNNTDIINECLKTSQFDIDSFFFIVSSHNNKFLDYMFQRYITKFEPSEGIIHAIIESQNIKAMLVMFDKDKNSIVPWCAAFPQSLDIIKNEGIDFSKTGRDKRNLLHFAAYYNNFDICKFLVESSKVTKIRITTKSKVGLAPLHYAAKNKSDSRDIIDLLITHREKVDTVDKCGRTALHLAALNNMTEIIETLIKLGANVNSPDQQGETPLHYAAFKNNLDSIKVLISHGAQVNARDRCGLNTYNIANSFMEKEAAALLVECGADTNYAHEVSWATSTVDEDGNEVFMIY</sequence>
<dbReference type="Pfam" id="PF00023">
    <property type="entry name" value="Ank"/>
    <property type="match status" value="1"/>
</dbReference>
<dbReference type="InParanoid" id="A2DBA5"/>
<evidence type="ECO:0000313" key="3">
    <source>
        <dbReference type="EMBL" id="EAY22435.1"/>
    </source>
</evidence>